<dbReference type="RefSeq" id="WP_129208780.1">
    <property type="nucleotide sequence ID" value="NZ_BMGU01000004.1"/>
</dbReference>
<keyword evidence="2 5" id="KW-0812">Transmembrane</keyword>
<dbReference type="Pfam" id="PF07681">
    <property type="entry name" value="DoxX"/>
    <property type="match status" value="1"/>
</dbReference>
<comment type="caution">
    <text evidence="6">The sequence shown here is derived from an EMBL/GenBank/DDBJ whole genome shotgun (WGS) entry which is preliminary data.</text>
</comment>
<dbReference type="InterPro" id="IPR032808">
    <property type="entry name" value="DoxX"/>
</dbReference>
<organism evidence="6 7">
    <name type="scientific">Silvibacterium dinghuense</name>
    <dbReference type="NCBI Taxonomy" id="1560006"/>
    <lineage>
        <taxon>Bacteria</taxon>
        <taxon>Pseudomonadati</taxon>
        <taxon>Acidobacteriota</taxon>
        <taxon>Terriglobia</taxon>
        <taxon>Terriglobales</taxon>
        <taxon>Acidobacteriaceae</taxon>
        <taxon>Silvibacterium</taxon>
    </lineage>
</organism>
<dbReference type="EMBL" id="SDMK01000002">
    <property type="protein sequence ID" value="RXS95584.1"/>
    <property type="molecule type" value="Genomic_DNA"/>
</dbReference>
<keyword evidence="4 5" id="KW-0472">Membrane</keyword>
<evidence type="ECO:0000256" key="5">
    <source>
        <dbReference type="SAM" id="Phobius"/>
    </source>
</evidence>
<evidence type="ECO:0000256" key="1">
    <source>
        <dbReference type="ARBA" id="ARBA00004141"/>
    </source>
</evidence>
<feature type="transmembrane region" description="Helical" evidence="5">
    <location>
        <begin position="60"/>
        <end position="78"/>
    </location>
</feature>
<evidence type="ECO:0000256" key="2">
    <source>
        <dbReference type="ARBA" id="ARBA00022692"/>
    </source>
</evidence>
<accession>A0A4Q1SE98</accession>
<feature type="transmembrane region" description="Helical" evidence="5">
    <location>
        <begin position="12"/>
        <end position="40"/>
    </location>
</feature>
<proteinExistence type="predicted"/>
<dbReference type="GO" id="GO:0016020">
    <property type="term" value="C:membrane"/>
    <property type="evidence" value="ECO:0007669"/>
    <property type="project" value="UniProtKB-SubCell"/>
</dbReference>
<evidence type="ECO:0000313" key="7">
    <source>
        <dbReference type="Proteomes" id="UP000290253"/>
    </source>
</evidence>
<gene>
    <name evidence="6" type="ORF">ESZ00_13550</name>
</gene>
<comment type="subcellular location">
    <subcellularLocation>
        <location evidence="1">Membrane</location>
        <topology evidence="1">Multi-pass membrane protein</topology>
    </subcellularLocation>
</comment>
<sequence>MAREKGIADEKLAYGLLRALAGLNLLMHGASRILGGASAFSGKMQAEFAHSVLPPVLTQLFFSVLPPVEMILGALLLIGLRTRATLVAAMVWMMVLTFGSSLIQDWQAASIQLLYGLVYAALLGLRRFDGLSIDAWMRRSRE</sequence>
<feature type="transmembrane region" description="Helical" evidence="5">
    <location>
        <begin position="109"/>
        <end position="128"/>
    </location>
</feature>
<keyword evidence="3 5" id="KW-1133">Transmembrane helix</keyword>
<dbReference type="AlphaFoldDB" id="A0A4Q1SE98"/>
<feature type="transmembrane region" description="Helical" evidence="5">
    <location>
        <begin position="85"/>
        <end position="103"/>
    </location>
</feature>
<evidence type="ECO:0000256" key="3">
    <source>
        <dbReference type="ARBA" id="ARBA00022989"/>
    </source>
</evidence>
<name>A0A4Q1SE98_9BACT</name>
<protein>
    <submittedName>
        <fullName evidence="6">DoxX family membrane protein</fullName>
    </submittedName>
</protein>
<keyword evidence="7" id="KW-1185">Reference proteome</keyword>
<dbReference type="OrthoDB" id="121859at2"/>
<evidence type="ECO:0000313" key="6">
    <source>
        <dbReference type="EMBL" id="RXS95584.1"/>
    </source>
</evidence>
<evidence type="ECO:0000256" key="4">
    <source>
        <dbReference type="ARBA" id="ARBA00023136"/>
    </source>
</evidence>
<dbReference type="Proteomes" id="UP000290253">
    <property type="component" value="Unassembled WGS sequence"/>
</dbReference>
<reference evidence="6 7" key="1">
    <citation type="journal article" date="2016" name="Int. J. Syst. Evol. Microbiol.">
        <title>Acidipila dinghuensis sp. nov., an acidobacterium isolated from forest soil.</title>
        <authorList>
            <person name="Jiang Y.W."/>
            <person name="Wang J."/>
            <person name="Chen M.H."/>
            <person name="Lv Y.Y."/>
            <person name="Qiu L.H."/>
        </authorList>
    </citation>
    <scope>NUCLEOTIDE SEQUENCE [LARGE SCALE GENOMIC DNA]</scope>
    <source>
        <strain evidence="6 7">DHOF10</strain>
    </source>
</reference>